<name>A0AAV4XZ61_CAEEX</name>
<organism evidence="1 2">
    <name type="scientific">Caerostris extrusa</name>
    <name type="common">Bark spider</name>
    <name type="synonym">Caerostris bankana</name>
    <dbReference type="NCBI Taxonomy" id="172846"/>
    <lineage>
        <taxon>Eukaryota</taxon>
        <taxon>Metazoa</taxon>
        <taxon>Ecdysozoa</taxon>
        <taxon>Arthropoda</taxon>
        <taxon>Chelicerata</taxon>
        <taxon>Arachnida</taxon>
        <taxon>Araneae</taxon>
        <taxon>Araneomorphae</taxon>
        <taxon>Entelegynae</taxon>
        <taxon>Araneoidea</taxon>
        <taxon>Araneidae</taxon>
        <taxon>Caerostris</taxon>
    </lineage>
</organism>
<dbReference type="Proteomes" id="UP001054945">
    <property type="component" value="Unassembled WGS sequence"/>
</dbReference>
<sequence>MPTECLNVKSLASFDITKINFEETEHLRVDRDSWQMFDNIPNICSEWAPGSRELRLGTPPAYTGQTLCRAW</sequence>
<protein>
    <submittedName>
        <fullName evidence="1">Uncharacterized protein</fullName>
    </submittedName>
</protein>
<proteinExistence type="predicted"/>
<dbReference type="AlphaFoldDB" id="A0AAV4XZ61"/>
<evidence type="ECO:0000313" key="1">
    <source>
        <dbReference type="EMBL" id="GIZ00466.1"/>
    </source>
</evidence>
<reference evidence="1 2" key="1">
    <citation type="submission" date="2021-06" db="EMBL/GenBank/DDBJ databases">
        <title>Caerostris extrusa draft genome.</title>
        <authorList>
            <person name="Kono N."/>
            <person name="Arakawa K."/>
        </authorList>
    </citation>
    <scope>NUCLEOTIDE SEQUENCE [LARGE SCALE GENOMIC DNA]</scope>
</reference>
<dbReference type="EMBL" id="BPLR01018543">
    <property type="protein sequence ID" value="GIZ00466.1"/>
    <property type="molecule type" value="Genomic_DNA"/>
</dbReference>
<gene>
    <name evidence="1" type="ORF">CEXT_610131</name>
</gene>
<accession>A0AAV4XZ61</accession>
<keyword evidence="2" id="KW-1185">Reference proteome</keyword>
<comment type="caution">
    <text evidence="1">The sequence shown here is derived from an EMBL/GenBank/DDBJ whole genome shotgun (WGS) entry which is preliminary data.</text>
</comment>
<evidence type="ECO:0000313" key="2">
    <source>
        <dbReference type="Proteomes" id="UP001054945"/>
    </source>
</evidence>